<dbReference type="AlphaFoldDB" id="A0A2N8KX43"/>
<dbReference type="Proteomes" id="UP000235916">
    <property type="component" value="Unassembled WGS sequence"/>
</dbReference>
<evidence type="ECO:0000313" key="2">
    <source>
        <dbReference type="Proteomes" id="UP000235916"/>
    </source>
</evidence>
<evidence type="ECO:0000313" key="1">
    <source>
        <dbReference type="EMBL" id="PND38020.1"/>
    </source>
</evidence>
<dbReference type="OrthoDB" id="5705783at2"/>
<keyword evidence="2" id="KW-1185">Reference proteome</keyword>
<proteinExistence type="predicted"/>
<dbReference type="RefSeq" id="WP_102767940.1">
    <property type="nucleotide sequence ID" value="NZ_POSP01000003.1"/>
</dbReference>
<dbReference type="InterPro" id="IPR036397">
    <property type="entry name" value="RNaseH_sf"/>
</dbReference>
<name>A0A2N8KX43_9BURK</name>
<protein>
    <recommendedName>
        <fullName evidence="3">Exonuclease domain-containing protein</fullName>
    </recommendedName>
</protein>
<dbReference type="Gene3D" id="3.30.420.10">
    <property type="entry name" value="Ribonuclease H-like superfamily/Ribonuclease H"/>
    <property type="match status" value="1"/>
</dbReference>
<sequence>MTAVLHSPSPLALRAPAILDVEASGFGRGSYPIEVGFVEPSGTVFCSLIQPEPDWLHWDPSAELVHGISREILRRHGKPPAWVAAQINERLAGQTVYCDAWAHDYSWLARLFDSADMMPAFHLQDLRCLLSEAEAACWHQLREQVREELQLDRHRASADARVLQTALLRLRAPARG</sequence>
<comment type="caution">
    <text evidence="1">The sequence shown here is derived from an EMBL/GenBank/DDBJ whole genome shotgun (WGS) entry which is preliminary data.</text>
</comment>
<organism evidence="1 2">
    <name type="scientific">Kinneretia aquatilis</name>
    <dbReference type="NCBI Taxonomy" id="2070761"/>
    <lineage>
        <taxon>Bacteria</taxon>
        <taxon>Pseudomonadati</taxon>
        <taxon>Pseudomonadota</taxon>
        <taxon>Betaproteobacteria</taxon>
        <taxon>Burkholderiales</taxon>
        <taxon>Sphaerotilaceae</taxon>
        <taxon>Roseateles</taxon>
    </lineage>
</organism>
<gene>
    <name evidence="1" type="ORF">C1O66_11135</name>
</gene>
<accession>A0A2N8KX43</accession>
<dbReference type="SUPFAM" id="SSF53098">
    <property type="entry name" value="Ribonuclease H-like"/>
    <property type="match status" value="1"/>
</dbReference>
<reference evidence="1 2" key="1">
    <citation type="submission" date="2018-01" db="EMBL/GenBank/DDBJ databases">
        <title>Draft genome sequence of Paucibacter aquatile CR182 isolated from freshwater of the Nakdong River.</title>
        <authorList>
            <person name="Choi A."/>
            <person name="Chung E.J."/>
        </authorList>
    </citation>
    <scope>NUCLEOTIDE SEQUENCE [LARGE SCALE GENOMIC DNA]</scope>
    <source>
        <strain evidence="1 2">CR182</strain>
    </source>
</reference>
<evidence type="ECO:0008006" key="3">
    <source>
        <dbReference type="Google" id="ProtNLM"/>
    </source>
</evidence>
<dbReference type="EMBL" id="POSP01000003">
    <property type="protein sequence ID" value="PND38020.1"/>
    <property type="molecule type" value="Genomic_DNA"/>
</dbReference>
<dbReference type="GO" id="GO:0003676">
    <property type="term" value="F:nucleic acid binding"/>
    <property type="evidence" value="ECO:0007669"/>
    <property type="project" value="InterPro"/>
</dbReference>
<dbReference type="InterPro" id="IPR012337">
    <property type="entry name" value="RNaseH-like_sf"/>
</dbReference>